<accession>A0A645D8L0</accession>
<dbReference type="Pfam" id="PF05636">
    <property type="entry name" value="HIGH_NTase1"/>
    <property type="match status" value="1"/>
</dbReference>
<sequence>MEPLPITRIGTGYHSEEIAGEFASATAIRKAIIEGRHEILNTMPSFVGGPLLYDDQFIIPQEAVGSFMLYALRRMSVEELAQLPDVGEGFENVLYRAARSARTIEGFLEAVKSKRYTLARCRRITACALLGITSDQVRQTATSREGSYLRVLGFQKTARPLLGEMARRRTMPMFVRNNDLDGCSPMVRRNVETDSLSTDILCFATDRDLKRDLSGPVIL</sequence>
<organism evidence="1">
    <name type="scientific">bioreactor metagenome</name>
    <dbReference type="NCBI Taxonomy" id="1076179"/>
    <lineage>
        <taxon>unclassified sequences</taxon>
        <taxon>metagenomes</taxon>
        <taxon>ecological metagenomes</taxon>
    </lineage>
</organism>
<dbReference type="AlphaFoldDB" id="A0A645D8L0"/>
<dbReference type="PANTHER" id="PTHR37825">
    <property type="entry name" value="TRNA(MET) CYTIDINE ACETATE LIGASE"/>
    <property type="match status" value="1"/>
</dbReference>
<dbReference type="EMBL" id="VSSQ01034058">
    <property type="protein sequence ID" value="MPM85870.1"/>
    <property type="molecule type" value="Genomic_DNA"/>
</dbReference>
<comment type="caution">
    <text evidence="1">The sequence shown here is derived from an EMBL/GenBank/DDBJ whole genome shotgun (WGS) entry which is preliminary data.</text>
</comment>
<protein>
    <submittedName>
        <fullName evidence="1">Uncharacterized protein</fullName>
    </submittedName>
</protein>
<gene>
    <name evidence="1" type="ORF">SDC9_132953</name>
</gene>
<proteinExistence type="predicted"/>
<dbReference type="InterPro" id="IPR008513">
    <property type="entry name" value="tRNA(Met)_cyd_acetate_ligase"/>
</dbReference>
<evidence type="ECO:0000313" key="1">
    <source>
        <dbReference type="EMBL" id="MPM85870.1"/>
    </source>
</evidence>
<dbReference type="PANTHER" id="PTHR37825:SF1">
    <property type="entry name" value="TRNA(MET) CYTIDINE ACETATE LIGASE"/>
    <property type="match status" value="1"/>
</dbReference>
<name>A0A645D8L0_9ZZZZ</name>
<reference evidence="1" key="1">
    <citation type="submission" date="2019-08" db="EMBL/GenBank/DDBJ databases">
        <authorList>
            <person name="Kucharzyk K."/>
            <person name="Murdoch R.W."/>
            <person name="Higgins S."/>
            <person name="Loffler F."/>
        </authorList>
    </citation>
    <scope>NUCLEOTIDE SEQUENCE</scope>
</reference>